<evidence type="ECO:0000313" key="5">
    <source>
        <dbReference type="Proteomes" id="UP000290289"/>
    </source>
</evidence>
<feature type="compositionally biased region" description="Low complexity" evidence="2">
    <location>
        <begin position="331"/>
        <end position="342"/>
    </location>
</feature>
<protein>
    <recommendedName>
        <fullName evidence="6">WPP domain-containing protein</fullName>
    </recommendedName>
</protein>
<name>A0A498KEP5_MALDO</name>
<proteinExistence type="predicted"/>
<feature type="transmembrane region" description="Helical" evidence="3">
    <location>
        <begin position="663"/>
        <end position="679"/>
    </location>
</feature>
<dbReference type="PANTHER" id="PTHR34562">
    <property type="entry name" value="WPP DOMAIN-INTERACTING PROTEIN 2"/>
    <property type="match status" value="1"/>
</dbReference>
<accession>A0A498KEP5</accession>
<feature type="compositionally biased region" description="Polar residues" evidence="2">
    <location>
        <begin position="378"/>
        <end position="388"/>
    </location>
</feature>
<evidence type="ECO:0000313" key="4">
    <source>
        <dbReference type="EMBL" id="RXI04012.1"/>
    </source>
</evidence>
<keyword evidence="5" id="KW-1185">Reference proteome</keyword>
<keyword evidence="3" id="KW-0472">Membrane</keyword>
<feature type="compositionally biased region" description="Polar residues" evidence="2">
    <location>
        <begin position="296"/>
        <end position="310"/>
    </location>
</feature>
<dbReference type="PANTHER" id="PTHR34562:SF8">
    <property type="entry name" value="WPP DOMAIN-INTERACTING PROTEIN 1"/>
    <property type="match status" value="1"/>
</dbReference>
<feature type="compositionally biased region" description="Polar residues" evidence="2">
    <location>
        <begin position="343"/>
        <end position="362"/>
    </location>
</feature>
<feature type="compositionally biased region" description="Basic residues" evidence="2">
    <location>
        <begin position="160"/>
        <end position="171"/>
    </location>
</feature>
<keyword evidence="1" id="KW-0175">Coiled coil</keyword>
<evidence type="ECO:0000256" key="2">
    <source>
        <dbReference type="SAM" id="MobiDB-lite"/>
    </source>
</evidence>
<feature type="compositionally biased region" description="Basic and acidic residues" evidence="2">
    <location>
        <begin position="311"/>
        <end position="330"/>
    </location>
</feature>
<dbReference type="AlphaFoldDB" id="A0A498KEP5"/>
<gene>
    <name evidence="4" type="ORF">DVH24_038286</name>
</gene>
<evidence type="ECO:0008006" key="6">
    <source>
        <dbReference type="Google" id="ProtNLM"/>
    </source>
</evidence>
<keyword evidence="3" id="KW-1133">Transmembrane helix</keyword>
<dbReference type="Proteomes" id="UP000290289">
    <property type="component" value="Chromosome 3"/>
</dbReference>
<feature type="compositionally biased region" description="Low complexity" evidence="2">
    <location>
        <begin position="99"/>
        <end position="111"/>
    </location>
</feature>
<feature type="compositionally biased region" description="Basic and acidic residues" evidence="2">
    <location>
        <begin position="363"/>
        <end position="375"/>
    </location>
</feature>
<dbReference type="STRING" id="3750.A0A498KEP5"/>
<dbReference type="EMBL" id="RDQH01000329">
    <property type="protein sequence ID" value="RXI04012.1"/>
    <property type="molecule type" value="Genomic_DNA"/>
</dbReference>
<sequence length="690" mass="74782">MVMPKHHCSDAATSPAQLFVAVEMPASKQQFRPRLQQCRLSLQQRRHVLPHVFVHPLVALQLVLPAEKAVAPVLDLGIRRISLLLRVHDVVNPQAVSDFAAADGDDGSSNSIRNNGSCGNEIGNVADSRDNDGGTEQAVNSSPPAAKSPVGGSPPTVKGRGLRKWKRIKRNFAKDDNDNAVDDSSKGLKRGLSGNGNPVKPKNSPIEIRHNNSDVSVGSVNRLRNVGVADSFAIPGSSSDSRFAVGSAFAAAADSDNSEDRSSKSSTAASVPKAKFELPAAFGHAWDKNKMKSTNRRSVSNSAQKAQQGKTRAESSKKHRGDRGTVEKENSYSSMESDSRSSNFVFMQSPILTSNRKQSGRSMSHDGEDSDEVHASEPQYSEEAQTGYSKENLGDVEDFSQGDFPTDLPWMAKGGKNKDHRSLTDQDPLVEAIRNFQSVQEALAKEVQKFGEIGKETLSADSIGGSIPANIYSSDPGINESNLSDHLGSDKIGQSSSKSLESQVLSLKQNVKLLESKLDETRAILEVKESRVAELEDMINVSKSAKEDSGSTVGLEEEKSRELETELDGMFMQVIEAQVEFIAIKSSTQRLKFAAGGQIALLDEQEAVAGEQAQMLNKLGEVEIRAAKLKERTMELGKLSGDILETEEVFTIQKRFCKITSCLFIQLILLGLAILFFYSQSSHQGVAVPT</sequence>
<dbReference type="InterPro" id="IPR044696">
    <property type="entry name" value="WIP1/2/3"/>
</dbReference>
<feature type="region of interest" description="Disordered" evidence="2">
    <location>
        <begin position="291"/>
        <end position="388"/>
    </location>
</feature>
<organism evidence="4 5">
    <name type="scientific">Malus domestica</name>
    <name type="common">Apple</name>
    <name type="synonym">Pyrus malus</name>
    <dbReference type="NCBI Taxonomy" id="3750"/>
    <lineage>
        <taxon>Eukaryota</taxon>
        <taxon>Viridiplantae</taxon>
        <taxon>Streptophyta</taxon>
        <taxon>Embryophyta</taxon>
        <taxon>Tracheophyta</taxon>
        <taxon>Spermatophyta</taxon>
        <taxon>Magnoliopsida</taxon>
        <taxon>eudicotyledons</taxon>
        <taxon>Gunneridae</taxon>
        <taxon>Pentapetalae</taxon>
        <taxon>rosids</taxon>
        <taxon>fabids</taxon>
        <taxon>Rosales</taxon>
        <taxon>Rosaceae</taxon>
        <taxon>Amygdaloideae</taxon>
        <taxon>Maleae</taxon>
        <taxon>Malus</taxon>
    </lineage>
</organism>
<evidence type="ECO:0000256" key="3">
    <source>
        <dbReference type="SAM" id="Phobius"/>
    </source>
</evidence>
<feature type="coiled-coil region" evidence="1">
    <location>
        <begin position="497"/>
        <end position="538"/>
    </location>
</feature>
<comment type="caution">
    <text evidence="4">The sequence shown here is derived from an EMBL/GenBank/DDBJ whole genome shotgun (WGS) entry which is preliminary data.</text>
</comment>
<keyword evidence="3" id="KW-0812">Transmembrane</keyword>
<reference evidence="4 5" key="1">
    <citation type="submission" date="2018-10" db="EMBL/GenBank/DDBJ databases">
        <title>A high-quality apple genome assembly.</title>
        <authorList>
            <person name="Hu J."/>
        </authorList>
    </citation>
    <scope>NUCLEOTIDE SEQUENCE [LARGE SCALE GENOMIC DNA]</scope>
    <source>
        <strain evidence="5">cv. HFTH1</strain>
        <tissue evidence="4">Young leaf</tissue>
    </source>
</reference>
<feature type="region of interest" description="Disordered" evidence="2">
    <location>
        <begin position="99"/>
        <end position="213"/>
    </location>
</feature>
<evidence type="ECO:0000256" key="1">
    <source>
        <dbReference type="SAM" id="Coils"/>
    </source>
</evidence>
<feature type="region of interest" description="Disordered" evidence="2">
    <location>
        <begin position="252"/>
        <end position="271"/>
    </location>
</feature>